<dbReference type="EMBL" id="JBFOLJ010000002">
    <property type="protein sequence ID" value="KAL2552660.1"/>
    <property type="molecule type" value="Genomic_DNA"/>
</dbReference>
<sequence>MDVIGIELLVHLRYLAVPCKQLPLIESLHKLEYLFVGNTEEVEIPEILFNMVSLRHVYFSGGAYFSASCRQQATEDESFQINNIQSISLLTISDKIDEKILRCSPNLHKLKGRVGSSLNHSFDFLNQLESLKLSVYDGEKEDSRSHLFSLPLTLKKLSLDNVHVSPEQIEIIGRLPNLEVLKLEDAVLEGEQWDASEAEFPQLIFLKLDNVLIAEWNASSDNFPRLERLVLQHCHHLKMIPSSLGDIPTLQMIEVYRCAQDIEESAMQIQEEQEENGNEELKVIIYD</sequence>
<dbReference type="PANTHER" id="PTHR15140:SF33">
    <property type="entry name" value="LATE BLIGHT RESISTANCE PROTEIN HOMOLOG R1A-3 ISOFORM X1"/>
    <property type="match status" value="1"/>
</dbReference>
<proteinExistence type="predicted"/>
<keyword evidence="1" id="KW-0677">Repeat</keyword>
<dbReference type="AlphaFoldDB" id="A0ABD1WSH7"/>
<dbReference type="SUPFAM" id="SSF52058">
    <property type="entry name" value="L domain-like"/>
    <property type="match status" value="1"/>
</dbReference>
<dbReference type="InterPro" id="IPR055414">
    <property type="entry name" value="LRR_R13L4/SHOC2-like"/>
</dbReference>
<evidence type="ECO:0000313" key="3">
    <source>
        <dbReference type="EMBL" id="KAL2552660.1"/>
    </source>
</evidence>
<dbReference type="PANTHER" id="PTHR15140">
    <property type="entry name" value="TUBULIN-SPECIFIC CHAPERONE E"/>
    <property type="match status" value="1"/>
</dbReference>
<protein>
    <submittedName>
        <fullName evidence="3">Late blight resistance protein-like protein R1B-16</fullName>
    </submittedName>
</protein>
<dbReference type="Gene3D" id="3.80.10.10">
    <property type="entry name" value="Ribonuclease Inhibitor"/>
    <property type="match status" value="1"/>
</dbReference>
<comment type="caution">
    <text evidence="3">The sequence shown here is derived from an EMBL/GenBank/DDBJ whole genome shotgun (WGS) entry which is preliminary data.</text>
</comment>
<dbReference type="Pfam" id="PF23598">
    <property type="entry name" value="LRR_14"/>
    <property type="match status" value="1"/>
</dbReference>
<dbReference type="Proteomes" id="UP001604277">
    <property type="component" value="Unassembled WGS sequence"/>
</dbReference>
<evidence type="ECO:0000313" key="4">
    <source>
        <dbReference type="Proteomes" id="UP001604277"/>
    </source>
</evidence>
<accession>A0ABD1WSH7</accession>
<feature type="domain" description="Disease resistance R13L4/SHOC-2-like LRR" evidence="2">
    <location>
        <begin position="6"/>
        <end position="268"/>
    </location>
</feature>
<keyword evidence="4" id="KW-1185">Reference proteome</keyword>
<organism evidence="3 4">
    <name type="scientific">Forsythia ovata</name>
    <dbReference type="NCBI Taxonomy" id="205694"/>
    <lineage>
        <taxon>Eukaryota</taxon>
        <taxon>Viridiplantae</taxon>
        <taxon>Streptophyta</taxon>
        <taxon>Embryophyta</taxon>
        <taxon>Tracheophyta</taxon>
        <taxon>Spermatophyta</taxon>
        <taxon>Magnoliopsida</taxon>
        <taxon>eudicotyledons</taxon>
        <taxon>Gunneridae</taxon>
        <taxon>Pentapetalae</taxon>
        <taxon>asterids</taxon>
        <taxon>lamiids</taxon>
        <taxon>Lamiales</taxon>
        <taxon>Oleaceae</taxon>
        <taxon>Forsythieae</taxon>
        <taxon>Forsythia</taxon>
    </lineage>
</organism>
<reference evidence="4" key="1">
    <citation type="submission" date="2024-07" db="EMBL/GenBank/DDBJ databases">
        <title>Two chromosome-level genome assemblies of Korean endemic species Abeliophyllum distichum and Forsythia ovata (Oleaceae).</title>
        <authorList>
            <person name="Jang H."/>
        </authorList>
    </citation>
    <scope>NUCLEOTIDE SEQUENCE [LARGE SCALE GENOMIC DNA]</scope>
</reference>
<evidence type="ECO:0000259" key="2">
    <source>
        <dbReference type="Pfam" id="PF23598"/>
    </source>
</evidence>
<gene>
    <name evidence="3" type="ORF">Fot_06279</name>
</gene>
<evidence type="ECO:0000256" key="1">
    <source>
        <dbReference type="ARBA" id="ARBA00022737"/>
    </source>
</evidence>
<name>A0ABD1WSH7_9LAMI</name>
<dbReference type="InterPro" id="IPR032675">
    <property type="entry name" value="LRR_dom_sf"/>
</dbReference>